<dbReference type="InterPro" id="IPR027417">
    <property type="entry name" value="P-loop_NTPase"/>
</dbReference>
<keyword evidence="8" id="KW-1185">Reference proteome</keyword>
<dbReference type="PROSITE" id="PS00211">
    <property type="entry name" value="ABC_TRANSPORTER_1"/>
    <property type="match status" value="1"/>
</dbReference>
<dbReference type="RefSeq" id="WP_136464536.1">
    <property type="nucleotide sequence ID" value="NZ_SRKY01000006.1"/>
</dbReference>
<dbReference type="Pfam" id="PF08352">
    <property type="entry name" value="oligo_HPY"/>
    <property type="match status" value="1"/>
</dbReference>
<keyword evidence="3" id="KW-0813">Transport</keyword>
<reference evidence="7 8" key="1">
    <citation type="submission" date="2019-04" db="EMBL/GenBank/DDBJ databases">
        <title>Shimia ponticola sp. nov., isolated from seawater.</title>
        <authorList>
            <person name="Kim Y.-O."/>
            <person name="Yoon J.-H."/>
        </authorList>
    </citation>
    <scope>NUCLEOTIDE SEQUENCE [LARGE SCALE GENOMIC DNA]</scope>
    <source>
        <strain evidence="7 8">MYP11</strain>
    </source>
</reference>
<dbReference type="NCBIfam" id="TIGR01727">
    <property type="entry name" value="oligo_HPY"/>
    <property type="match status" value="1"/>
</dbReference>
<dbReference type="GO" id="GO:0005524">
    <property type="term" value="F:ATP binding"/>
    <property type="evidence" value="ECO:0007669"/>
    <property type="project" value="UniProtKB-KW"/>
</dbReference>
<evidence type="ECO:0000313" key="8">
    <source>
        <dbReference type="Proteomes" id="UP000306602"/>
    </source>
</evidence>
<evidence type="ECO:0000313" key="7">
    <source>
        <dbReference type="EMBL" id="THH34396.1"/>
    </source>
</evidence>
<dbReference type="GO" id="GO:0055085">
    <property type="term" value="P:transmembrane transport"/>
    <property type="evidence" value="ECO:0007669"/>
    <property type="project" value="UniProtKB-ARBA"/>
</dbReference>
<keyword evidence="4" id="KW-0547">Nucleotide-binding</keyword>
<evidence type="ECO:0000256" key="5">
    <source>
        <dbReference type="ARBA" id="ARBA00022840"/>
    </source>
</evidence>
<dbReference type="OrthoDB" id="9802264at2"/>
<dbReference type="PANTHER" id="PTHR43776">
    <property type="entry name" value="TRANSPORT ATP-BINDING PROTEIN"/>
    <property type="match status" value="1"/>
</dbReference>
<evidence type="ECO:0000259" key="6">
    <source>
        <dbReference type="PROSITE" id="PS50893"/>
    </source>
</evidence>
<organism evidence="7 8">
    <name type="scientific">Aliishimia ponticola</name>
    <dbReference type="NCBI Taxonomy" id="2499833"/>
    <lineage>
        <taxon>Bacteria</taxon>
        <taxon>Pseudomonadati</taxon>
        <taxon>Pseudomonadota</taxon>
        <taxon>Alphaproteobacteria</taxon>
        <taxon>Rhodobacterales</taxon>
        <taxon>Paracoccaceae</taxon>
        <taxon>Aliishimia</taxon>
    </lineage>
</organism>
<dbReference type="GO" id="GO:0015833">
    <property type="term" value="P:peptide transport"/>
    <property type="evidence" value="ECO:0007669"/>
    <property type="project" value="InterPro"/>
</dbReference>
<dbReference type="SMART" id="SM00382">
    <property type="entry name" value="AAA"/>
    <property type="match status" value="1"/>
</dbReference>
<dbReference type="GO" id="GO:0005886">
    <property type="term" value="C:plasma membrane"/>
    <property type="evidence" value="ECO:0007669"/>
    <property type="project" value="UniProtKB-SubCell"/>
</dbReference>
<dbReference type="PROSITE" id="PS50893">
    <property type="entry name" value="ABC_TRANSPORTER_2"/>
    <property type="match status" value="1"/>
</dbReference>
<dbReference type="InterPro" id="IPR013563">
    <property type="entry name" value="Oligopep_ABC_C"/>
</dbReference>
<evidence type="ECO:0000256" key="1">
    <source>
        <dbReference type="ARBA" id="ARBA00004417"/>
    </source>
</evidence>
<sequence>MTPPMIRMSGIRKAYRLRRGLFAPAEDLLAVNDLSLEVAEGETLGLVGESGCGKSTAVSIMLGLLQPDQGEVEIAGQKIGTMPVAERVRLIQPVFQNPNASLNPVKRIETLIAQPLRLHGGTDEQAEVKRMLDLVGLPSRLADAYPGELSGGQRQRVAIARALILKPRVLICDEPTSALDVSVQAQIINLLLSLKKELGLTMVFVSHNLAVVEHLADRVAVMYLGQKVEEAPTDALFDAAQHPYTKALLAATLLPDPETGMPEQLIGAAPADPFARQAGCLFAPRCREVQESCRTTPQNLRALNGGMVRCAIAGRSLPSDAILPQPAE</sequence>
<evidence type="ECO:0000256" key="2">
    <source>
        <dbReference type="ARBA" id="ARBA00005417"/>
    </source>
</evidence>
<dbReference type="GO" id="GO:0016887">
    <property type="term" value="F:ATP hydrolysis activity"/>
    <property type="evidence" value="ECO:0007669"/>
    <property type="project" value="InterPro"/>
</dbReference>
<dbReference type="InterPro" id="IPR003439">
    <property type="entry name" value="ABC_transporter-like_ATP-bd"/>
</dbReference>
<dbReference type="CDD" id="cd03257">
    <property type="entry name" value="ABC_NikE_OppD_transporters"/>
    <property type="match status" value="1"/>
</dbReference>
<gene>
    <name evidence="7" type="ORF">E4Z66_18325</name>
</gene>
<dbReference type="EMBL" id="SRKY01000006">
    <property type="protein sequence ID" value="THH34396.1"/>
    <property type="molecule type" value="Genomic_DNA"/>
</dbReference>
<proteinExistence type="inferred from homology"/>
<dbReference type="AlphaFoldDB" id="A0A4S4N5M6"/>
<dbReference type="Pfam" id="PF00005">
    <property type="entry name" value="ABC_tran"/>
    <property type="match status" value="1"/>
</dbReference>
<keyword evidence="5 7" id="KW-0067">ATP-binding</keyword>
<feature type="domain" description="ABC transporter" evidence="6">
    <location>
        <begin position="6"/>
        <end position="249"/>
    </location>
</feature>
<comment type="subcellular location">
    <subcellularLocation>
        <location evidence="1">Cell inner membrane</location>
        <topology evidence="1">Peripheral membrane protein</topology>
    </subcellularLocation>
</comment>
<dbReference type="Gene3D" id="3.40.50.300">
    <property type="entry name" value="P-loop containing nucleotide triphosphate hydrolases"/>
    <property type="match status" value="1"/>
</dbReference>
<dbReference type="Proteomes" id="UP000306602">
    <property type="component" value="Unassembled WGS sequence"/>
</dbReference>
<dbReference type="InterPro" id="IPR050319">
    <property type="entry name" value="ABC_transp_ATP-bind"/>
</dbReference>
<name>A0A4S4N5M6_9RHOB</name>
<dbReference type="InterPro" id="IPR003593">
    <property type="entry name" value="AAA+_ATPase"/>
</dbReference>
<comment type="caution">
    <text evidence="7">The sequence shown here is derived from an EMBL/GenBank/DDBJ whole genome shotgun (WGS) entry which is preliminary data.</text>
</comment>
<dbReference type="PANTHER" id="PTHR43776:SF7">
    <property type="entry name" value="D,D-DIPEPTIDE TRANSPORT ATP-BINDING PROTEIN DDPF-RELATED"/>
    <property type="match status" value="1"/>
</dbReference>
<evidence type="ECO:0000256" key="4">
    <source>
        <dbReference type="ARBA" id="ARBA00022741"/>
    </source>
</evidence>
<accession>A0A4S4N5M6</accession>
<protein>
    <submittedName>
        <fullName evidence="7">ATP-binding cassette domain-containing protein</fullName>
    </submittedName>
</protein>
<evidence type="ECO:0000256" key="3">
    <source>
        <dbReference type="ARBA" id="ARBA00022448"/>
    </source>
</evidence>
<comment type="similarity">
    <text evidence="2">Belongs to the ABC transporter superfamily.</text>
</comment>
<dbReference type="SUPFAM" id="SSF52540">
    <property type="entry name" value="P-loop containing nucleoside triphosphate hydrolases"/>
    <property type="match status" value="1"/>
</dbReference>
<dbReference type="FunFam" id="3.40.50.300:FF:000016">
    <property type="entry name" value="Oligopeptide ABC transporter ATP-binding component"/>
    <property type="match status" value="1"/>
</dbReference>
<dbReference type="InterPro" id="IPR017871">
    <property type="entry name" value="ABC_transporter-like_CS"/>
</dbReference>